<dbReference type="InterPro" id="IPR000014">
    <property type="entry name" value="PAS"/>
</dbReference>
<evidence type="ECO:0000313" key="3">
    <source>
        <dbReference type="EMBL" id="MFD1786918.1"/>
    </source>
</evidence>
<protein>
    <submittedName>
        <fullName evidence="3">PAS domain-containing protein</fullName>
    </submittedName>
</protein>
<dbReference type="SUPFAM" id="SSF55785">
    <property type="entry name" value="PYP-like sensor domain (PAS domain)"/>
    <property type="match status" value="1"/>
</dbReference>
<dbReference type="PROSITE" id="PS50113">
    <property type="entry name" value="PAC"/>
    <property type="match status" value="1"/>
</dbReference>
<accession>A0ABW4N9V9</accession>
<name>A0ABW4N9V9_9SPHN</name>
<gene>
    <name evidence="3" type="ORF">ACFSC3_04960</name>
</gene>
<dbReference type="InterPro" id="IPR013655">
    <property type="entry name" value="PAS_fold_3"/>
</dbReference>
<proteinExistence type="predicted"/>
<dbReference type="Pfam" id="PF08447">
    <property type="entry name" value="PAS_3"/>
    <property type="match status" value="1"/>
</dbReference>
<dbReference type="Gene3D" id="3.30.450.20">
    <property type="entry name" value="PAS domain"/>
    <property type="match status" value="1"/>
</dbReference>
<feature type="domain" description="PAS" evidence="1">
    <location>
        <begin position="44"/>
        <end position="88"/>
    </location>
</feature>
<dbReference type="InterPro" id="IPR001610">
    <property type="entry name" value="PAC"/>
</dbReference>
<keyword evidence="4" id="KW-1185">Reference proteome</keyword>
<dbReference type="PROSITE" id="PS50112">
    <property type="entry name" value="PAS"/>
    <property type="match status" value="1"/>
</dbReference>
<comment type="caution">
    <text evidence="3">The sequence shown here is derived from an EMBL/GenBank/DDBJ whole genome shotgun (WGS) entry which is preliminary data.</text>
</comment>
<reference evidence="4" key="1">
    <citation type="journal article" date="2019" name="Int. J. Syst. Evol. Microbiol.">
        <title>The Global Catalogue of Microorganisms (GCM) 10K type strain sequencing project: providing services to taxonomists for standard genome sequencing and annotation.</title>
        <authorList>
            <consortium name="The Broad Institute Genomics Platform"/>
            <consortium name="The Broad Institute Genome Sequencing Center for Infectious Disease"/>
            <person name="Wu L."/>
            <person name="Ma J."/>
        </authorList>
    </citation>
    <scope>NUCLEOTIDE SEQUENCE [LARGE SCALE GENOMIC DNA]</scope>
    <source>
        <strain evidence="4">Q85</strain>
    </source>
</reference>
<dbReference type="InterPro" id="IPR035965">
    <property type="entry name" value="PAS-like_dom_sf"/>
</dbReference>
<dbReference type="EMBL" id="JBHUFC010000002">
    <property type="protein sequence ID" value="MFD1786918.1"/>
    <property type="molecule type" value="Genomic_DNA"/>
</dbReference>
<evidence type="ECO:0000259" key="1">
    <source>
        <dbReference type="PROSITE" id="PS50112"/>
    </source>
</evidence>
<sequence length="136" mass="15214">MRGKVFSTPAILRPEPIVTATGTGVVPMLPASWACRLSDNELRWDAGVFELFGLSPGALLDRRAIVEMYTEESRETLERLRSAALRMRGSFTFEAQIRRADGALRWMRVVADTAVINGKITHLYGTKRDITDEMQG</sequence>
<dbReference type="SMART" id="SM00086">
    <property type="entry name" value="PAC"/>
    <property type="match status" value="1"/>
</dbReference>
<dbReference type="InterPro" id="IPR000700">
    <property type="entry name" value="PAS-assoc_C"/>
</dbReference>
<feature type="domain" description="PAC" evidence="2">
    <location>
        <begin position="91"/>
        <end position="136"/>
    </location>
</feature>
<dbReference type="Proteomes" id="UP001597283">
    <property type="component" value="Unassembled WGS sequence"/>
</dbReference>
<evidence type="ECO:0000259" key="2">
    <source>
        <dbReference type="PROSITE" id="PS50113"/>
    </source>
</evidence>
<organism evidence="3 4">
    <name type="scientific">Sphingomonas floccifaciens</name>
    <dbReference type="NCBI Taxonomy" id="1844115"/>
    <lineage>
        <taxon>Bacteria</taxon>
        <taxon>Pseudomonadati</taxon>
        <taxon>Pseudomonadota</taxon>
        <taxon>Alphaproteobacteria</taxon>
        <taxon>Sphingomonadales</taxon>
        <taxon>Sphingomonadaceae</taxon>
        <taxon>Sphingomonas</taxon>
    </lineage>
</organism>
<dbReference type="RefSeq" id="WP_380939293.1">
    <property type="nucleotide sequence ID" value="NZ_JBHUFC010000002.1"/>
</dbReference>
<evidence type="ECO:0000313" key="4">
    <source>
        <dbReference type="Proteomes" id="UP001597283"/>
    </source>
</evidence>
<dbReference type="NCBIfam" id="TIGR00229">
    <property type="entry name" value="sensory_box"/>
    <property type="match status" value="1"/>
</dbReference>